<dbReference type="InterPro" id="IPR013656">
    <property type="entry name" value="PAS_4"/>
</dbReference>
<feature type="domain" description="PAS" evidence="1">
    <location>
        <begin position="353"/>
        <end position="407"/>
    </location>
</feature>
<dbReference type="CDD" id="cd01948">
    <property type="entry name" value="EAL"/>
    <property type="match status" value="1"/>
</dbReference>
<dbReference type="SMART" id="SM00052">
    <property type="entry name" value="EAL"/>
    <property type="match status" value="1"/>
</dbReference>
<dbReference type="OrthoDB" id="23692at2"/>
<evidence type="ECO:0000313" key="5">
    <source>
        <dbReference type="EMBL" id="TCO65737.1"/>
    </source>
</evidence>
<dbReference type="Gene3D" id="3.30.70.270">
    <property type="match status" value="1"/>
</dbReference>
<dbReference type="NCBIfam" id="TIGR00254">
    <property type="entry name" value="GGDEF"/>
    <property type="match status" value="1"/>
</dbReference>
<dbReference type="NCBIfam" id="TIGR00229">
    <property type="entry name" value="sensory_box"/>
    <property type="match status" value="2"/>
</dbReference>
<feature type="domain" description="PAC" evidence="2">
    <location>
        <begin position="301"/>
        <end position="352"/>
    </location>
</feature>
<evidence type="ECO:0000313" key="6">
    <source>
        <dbReference type="Proteomes" id="UP000295680"/>
    </source>
</evidence>
<gene>
    <name evidence="5" type="ORF">EV192_1011529</name>
</gene>
<dbReference type="PANTHER" id="PTHR44757">
    <property type="entry name" value="DIGUANYLATE CYCLASE DGCP"/>
    <property type="match status" value="1"/>
</dbReference>
<dbReference type="EMBL" id="SLWS01000001">
    <property type="protein sequence ID" value="TCO65737.1"/>
    <property type="molecule type" value="Genomic_DNA"/>
</dbReference>
<dbReference type="Pfam" id="PF13426">
    <property type="entry name" value="PAS_9"/>
    <property type="match status" value="1"/>
</dbReference>
<name>A0A4R2K1Z8_9PSEU</name>
<dbReference type="InterPro" id="IPR001633">
    <property type="entry name" value="EAL_dom"/>
</dbReference>
<evidence type="ECO:0000259" key="4">
    <source>
        <dbReference type="PROSITE" id="PS50887"/>
    </source>
</evidence>
<dbReference type="SUPFAM" id="SSF55785">
    <property type="entry name" value="PYP-like sensor domain (PAS domain)"/>
    <property type="match status" value="3"/>
</dbReference>
<dbReference type="RefSeq" id="WP_132112340.1">
    <property type="nucleotide sequence ID" value="NZ_SLWS01000001.1"/>
</dbReference>
<dbReference type="InterPro" id="IPR043128">
    <property type="entry name" value="Rev_trsase/Diguanyl_cyclase"/>
</dbReference>
<dbReference type="SMART" id="SM00091">
    <property type="entry name" value="PAS"/>
    <property type="match status" value="4"/>
</dbReference>
<organism evidence="5 6">
    <name type="scientific">Actinocrispum wychmicini</name>
    <dbReference type="NCBI Taxonomy" id="1213861"/>
    <lineage>
        <taxon>Bacteria</taxon>
        <taxon>Bacillati</taxon>
        <taxon>Actinomycetota</taxon>
        <taxon>Actinomycetes</taxon>
        <taxon>Pseudonocardiales</taxon>
        <taxon>Pseudonocardiaceae</taxon>
        <taxon>Actinocrispum</taxon>
    </lineage>
</organism>
<sequence length="896" mass="97341">MAELVEPAGAARGSAWAEAGWVRCSDGLVVQANLGAALLAGAHSPEQLVGQSLAGFLVEDDNGQHVLRPDGTAVEVTALRICNGDGRSTVVFAPTSMGMTTVDELLAAQRVARLGSFVHDVALGRTHYSLPLYELLGVALGAEDTEAQLLFRTHPEDLPAVVEFRERLMEATDDEPLELELRERDGDKTYLVRSQPVFDSKGVVYRVRGVVHDITDLRAPDRQRGLDRRLFEDAQRVALLGTWAWNTSTGDCVWSTMLYELFGVEPKTAMTYDGYLRYVHQDDREWVDRTWRQLAENGEPVVCEYRVVRPDGVVRVFRCRGASFAGRKDGPVMVGTAQDVTEQRSTESRMQRSSQRFTDLVAITPVGIGLFDATERIVDANDALCRLLGMDLERLRGMTVAQLTHPDHSPDDRLAAGQRVLVTAAGEPVYCELSVVSSVADDGQRFGLVVFQDVTERRRAAELLRHQATHDDLTGLPGRVAVNELLAELLTGEDAGKVALLFCDLDNFKRVNDSMGHDAGDELLVALARRLEDGVPEGCVVARMSGDEYVVICRDVTTVGGVDEFASGVAHLFRTAIPVRGQLLRVSASVGAAVPSGPETTGADLLRFADAAMFQAKRRGAGRVSLANATLIASAGSQLYLEGQLREALQNDGLVLHYQPVVGVDGSILSAEALVRWPHPERGMLAPAQFLVVAEQGDLLRDLDKWVLRTALHEARSWPAVAGRQVSVAVNLAGLVPGDPEFVDVVATAIAGGGIEWERVVLELVEIDFVDLPSRSRTAMAELVARGVRFAVDDFGTGYSSLARLKDLPAQIIKVDRRFVAGIGTDPLDFAVARAVVDLARTMGRSCVAEGVETDTQFTMLRDMGVDAYQGWLLSRAVPPAEFRALLSPGKLRVPS</sequence>
<dbReference type="CDD" id="cd00130">
    <property type="entry name" value="PAS"/>
    <property type="match status" value="2"/>
</dbReference>
<dbReference type="PANTHER" id="PTHR44757:SF2">
    <property type="entry name" value="BIOFILM ARCHITECTURE MAINTENANCE PROTEIN MBAA"/>
    <property type="match status" value="1"/>
</dbReference>
<dbReference type="InterPro" id="IPR052155">
    <property type="entry name" value="Biofilm_reg_signaling"/>
</dbReference>
<evidence type="ECO:0000259" key="2">
    <source>
        <dbReference type="PROSITE" id="PS50113"/>
    </source>
</evidence>
<dbReference type="InterPro" id="IPR001610">
    <property type="entry name" value="PAC"/>
</dbReference>
<dbReference type="AlphaFoldDB" id="A0A4R2K1Z8"/>
<dbReference type="CDD" id="cd01949">
    <property type="entry name" value="GGDEF"/>
    <property type="match status" value="1"/>
</dbReference>
<dbReference type="InterPro" id="IPR000700">
    <property type="entry name" value="PAS-assoc_C"/>
</dbReference>
<dbReference type="PROSITE" id="PS50113">
    <property type="entry name" value="PAC"/>
    <property type="match status" value="2"/>
</dbReference>
<reference evidence="5 6" key="1">
    <citation type="submission" date="2019-03" db="EMBL/GenBank/DDBJ databases">
        <title>Genomic Encyclopedia of Type Strains, Phase IV (KMG-IV): sequencing the most valuable type-strain genomes for metagenomic binning, comparative biology and taxonomic classification.</title>
        <authorList>
            <person name="Goeker M."/>
        </authorList>
    </citation>
    <scope>NUCLEOTIDE SEQUENCE [LARGE SCALE GENOMIC DNA]</scope>
    <source>
        <strain evidence="5 6">DSM 45934</strain>
    </source>
</reference>
<evidence type="ECO:0000259" key="3">
    <source>
        <dbReference type="PROSITE" id="PS50883"/>
    </source>
</evidence>
<accession>A0A4R2K1Z8</accession>
<dbReference type="SMART" id="SM00086">
    <property type="entry name" value="PAC"/>
    <property type="match status" value="3"/>
</dbReference>
<dbReference type="Proteomes" id="UP000295680">
    <property type="component" value="Unassembled WGS sequence"/>
</dbReference>
<dbReference type="Pfam" id="PF08447">
    <property type="entry name" value="PAS_3"/>
    <property type="match status" value="1"/>
</dbReference>
<dbReference type="SUPFAM" id="SSF141868">
    <property type="entry name" value="EAL domain-like"/>
    <property type="match status" value="1"/>
</dbReference>
<dbReference type="Gene3D" id="3.20.20.450">
    <property type="entry name" value="EAL domain"/>
    <property type="match status" value="1"/>
</dbReference>
<dbReference type="InterPro" id="IPR000014">
    <property type="entry name" value="PAS"/>
</dbReference>
<dbReference type="InterPro" id="IPR035965">
    <property type="entry name" value="PAS-like_dom_sf"/>
</dbReference>
<feature type="domain" description="PAC" evidence="2">
    <location>
        <begin position="175"/>
        <end position="226"/>
    </location>
</feature>
<dbReference type="PROSITE" id="PS50883">
    <property type="entry name" value="EAL"/>
    <property type="match status" value="1"/>
</dbReference>
<dbReference type="Gene3D" id="2.10.70.100">
    <property type="match status" value="1"/>
</dbReference>
<dbReference type="Gene3D" id="3.30.450.20">
    <property type="entry name" value="PAS domain"/>
    <property type="match status" value="3"/>
</dbReference>
<dbReference type="SUPFAM" id="SSF55073">
    <property type="entry name" value="Nucleotide cyclase"/>
    <property type="match status" value="1"/>
</dbReference>
<keyword evidence="6" id="KW-1185">Reference proteome</keyword>
<dbReference type="PROSITE" id="PS50112">
    <property type="entry name" value="PAS"/>
    <property type="match status" value="1"/>
</dbReference>
<dbReference type="Pfam" id="PF00563">
    <property type="entry name" value="EAL"/>
    <property type="match status" value="1"/>
</dbReference>
<feature type="domain" description="GGDEF" evidence="4">
    <location>
        <begin position="496"/>
        <end position="629"/>
    </location>
</feature>
<comment type="caution">
    <text evidence="5">The sequence shown here is derived from an EMBL/GenBank/DDBJ whole genome shotgun (WGS) entry which is preliminary data.</text>
</comment>
<evidence type="ECO:0000259" key="1">
    <source>
        <dbReference type="PROSITE" id="PS50112"/>
    </source>
</evidence>
<dbReference type="Pfam" id="PF08448">
    <property type="entry name" value="PAS_4"/>
    <property type="match status" value="1"/>
</dbReference>
<dbReference type="Pfam" id="PF00990">
    <property type="entry name" value="GGDEF"/>
    <property type="match status" value="1"/>
</dbReference>
<dbReference type="PROSITE" id="PS50887">
    <property type="entry name" value="GGDEF"/>
    <property type="match status" value="1"/>
</dbReference>
<proteinExistence type="predicted"/>
<dbReference type="InterPro" id="IPR000160">
    <property type="entry name" value="GGDEF_dom"/>
</dbReference>
<feature type="domain" description="EAL" evidence="3">
    <location>
        <begin position="638"/>
        <end position="891"/>
    </location>
</feature>
<dbReference type="SMART" id="SM00267">
    <property type="entry name" value="GGDEF"/>
    <property type="match status" value="1"/>
</dbReference>
<dbReference type="InterPro" id="IPR029787">
    <property type="entry name" value="Nucleotide_cyclase"/>
</dbReference>
<dbReference type="InterPro" id="IPR013655">
    <property type="entry name" value="PAS_fold_3"/>
</dbReference>
<protein>
    <submittedName>
        <fullName evidence="5">PAS domain S-box-containing protein/diguanylate cyclase (GGDEF)-like protein</fullName>
    </submittedName>
</protein>
<dbReference type="InterPro" id="IPR035919">
    <property type="entry name" value="EAL_sf"/>
</dbReference>